<evidence type="ECO:0000256" key="1">
    <source>
        <dbReference type="SAM" id="MobiDB-lite"/>
    </source>
</evidence>
<evidence type="ECO:0000313" key="4">
    <source>
        <dbReference type="Proteomes" id="UP001175261"/>
    </source>
</evidence>
<keyword evidence="4" id="KW-1185">Reference proteome</keyword>
<keyword evidence="2" id="KW-0732">Signal</keyword>
<organism evidence="3 4">
    <name type="scientific">Sarocladium strictum</name>
    <name type="common">Black bundle disease fungus</name>
    <name type="synonym">Acremonium strictum</name>
    <dbReference type="NCBI Taxonomy" id="5046"/>
    <lineage>
        <taxon>Eukaryota</taxon>
        <taxon>Fungi</taxon>
        <taxon>Dikarya</taxon>
        <taxon>Ascomycota</taxon>
        <taxon>Pezizomycotina</taxon>
        <taxon>Sordariomycetes</taxon>
        <taxon>Hypocreomycetidae</taxon>
        <taxon>Hypocreales</taxon>
        <taxon>Sarocladiaceae</taxon>
        <taxon>Sarocladium</taxon>
    </lineage>
</organism>
<proteinExistence type="predicted"/>
<dbReference type="Proteomes" id="UP001175261">
    <property type="component" value="Unassembled WGS sequence"/>
</dbReference>
<feature type="region of interest" description="Disordered" evidence="1">
    <location>
        <begin position="332"/>
        <end position="372"/>
    </location>
</feature>
<accession>A0AA39G938</accession>
<feature type="chain" id="PRO_5041435973" evidence="2">
    <location>
        <begin position="27"/>
        <end position="466"/>
    </location>
</feature>
<comment type="caution">
    <text evidence="3">The sequence shown here is derived from an EMBL/GenBank/DDBJ whole genome shotgun (WGS) entry which is preliminary data.</text>
</comment>
<dbReference type="EMBL" id="JAPDFR010000009">
    <property type="protein sequence ID" value="KAK0382945.1"/>
    <property type="molecule type" value="Genomic_DNA"/>
</dbReference>
<dbReference type="AlphaFoldDB" id="A0AA39G938"/>
<feature type="signal peptide" evidence="2">
    <location>
        <begin position="1"/>
        <end position="26"/>
    </location>
</feature>
<protein>
    <submittedName>
        <fullName evidence="3">Uncharacterized protein</fullName>
    </submittedName>
</protein>
<name>A0AA39G938_SARSR</name>
<evidence type="ECO:0000256" key="2">
    <source>
        <dbReference type="SAM" id="SignalP"/>
    </source>
</evidence>
<sequence length="466" mass="52982">MVSPRGRRYVAIAAVFALVLIMFLLADGPKNSARGYLDQYLDHTPGAGVTSAGSRGKGKPRYLPDPTWVPPPVKDPFHSLATSKEAPPIPEWNQPKHELHVKYDLEYAPPLFIGFTRSWPMLLQTVVSYITAGWPANQIYVIENTGVQRANAKGQLTLQNPFYMNHESLNKLGVNIVQAPVLMSFAQLQNYYMYLSHQYQWPYYYWSHQDVIALSYEDGQVGLTAKAHEEGYKTIYELALEELNRTLGTGERWGQRLFSFDNFALVNREAFEDVGGWDNFIPYYMTECDMHSRLLMGNWTIKDAHAGIINDVGSILDDLRVLYRDESIEPSYSDLNPSKPTLNKRDAAPVDMKSAETSSLQKRAVAPDTPGEPSSITYFRKLQRMTAHMQKFKRESKNRQNWLGGQRGGKDEPFYYHSRGIQQGIDVLTAAGKEVFAEKWGHRGCDLVSGAGLKLEDQWRVARDWE</sequence>
<evidence type="ECO:0000313" key="3">
    <source>
        <dbReference type="EMBL" id="KAK0382945.1"/>
    </source>
</evidence>
<reference evidence="3" key="1">
    <citation type="submission" date="2022-10" db="EMBL/GenBank/DDBJ databases">
        <title>Determination and structural analysis of whole genome sequence of Sarocladium strictum F4-1.</title>
        <authorList>
            <person name="Hu L."/>
            <person name="Jiang Y."/>
        </authorList>
    </citation>
    <scope>NUCLEOTIDE SEQUENCE</scope>
    <source>
        <strain evidence="3">F4-1</strain>
    </source>
</reference>
<gene>
    <name evidence="3" type="ORF">NLU13_8861</name>
</gene>